<dbReference type="InterPro" id="IPR001283">
    <property type="entry name" value="CRISP-related"/>
</dbReference>
<dbReference type="AlphaFoldDB" id="A7RHM7"/>
<sequence>MPNKYQKECLDSHNAYRAQHGAPPLKWSAKLASDCDKWAKDLARRNTMQHSKGEYGENLAFASGYELSGGRTTEMWYDEIQKYRFNNPGFSSGTGHFTQVVWVGSQEMGVAKAVSKNGAHYAVARYYPAGNVIGQFPENVKPK</sequence>
<dbReference type="InterPro" id="IPR002413">
    <property type="entry name" value="V5_allergen-like"/>
</dbReference>
<feature type="domain" description="SCP" evidence="1">
    <location>
        <begin position="4"/>
        <end position="134"/>
    </location>
</feature>
<dbReference type="PhylomeDB" id="A7RHM7"/>
<dbReference type="FunFam" id="3.40.33.10:FF:000002">
    <property type="entry name" value="Golgi-associated plant pathogenesis-related protein 1"/>
    <property type="match status" value="1"/>
</dbReference>
<dbReference type="InterPro" id="IPR035940">
    <property type="entry name" value="CAP_sf"/>
</dbReference>
<evidence type="ECO:0000313" key="3">
    <source>
        <dbReference type="Proteomes" id="UP000001593"/>
    </source>
</evidence>
<organism evidence="2 3">
    <name type="scientific">Nematostella vectensis</name>
    <name type="common">Starlet sea anemone</name>
    <dbReference type="NCBI Taxonomy" id="45351"/>
    <lineage>
        <taxon>Eukaryota</taxon>
        <taxon>Metazoa</taxon>
        <taxon>Cnidaria</taxon>
        <taxon>Anthozoa</taxon>
        <taxon>Hexacorallia</taxon>
        <taxon>Actiniaria</taxon>
        <taxon>Edwardsiidae</taxon>
        <taxon>Nematostella</taxon>
    </lineage>
</organism>
<dbReference type="EMBL" id="DS469511">
    <property type="protein sequence ID" value="EDO48880.1"/>
    <property type="molecule type" value="Genomic_DNA"/>
</dbReference>
<dbReference type="OMA" id="NPGHYEQ"/>
<proteinExistence type="predicted"/>
<feature type="non-terminal residue" evidence="2">
    <location>
        <position position="143"/>
    </location>
</feature>
<dbReference type="CDD" id="cd05382">
    <property type="entry name" value="CAP_GAPR1-like"/>
    <property type="match status" value="1"/>
</dbReference>
<dbReference type="InterPro" id="IPR018244">
    <property type="entry name" value="Allrgn_V5/Tpx1_CS"/>
</dbReference>
<dbReference type="PRINTS" id="PR00838">
    <property type="entry name" value="V5ALLERGEN"/>
</dbReference>
<accession>A7RHM7</accession>
<dbReference type="SMART" id="SM00198">
    <property type="entry name" value="SCP"/>
    <property type="match status" value="1"/>
</dbReference>
<dbReference type="eggNOG" id="KOG3017">
    <property type="taxonomic scope" value="Eukaryota"/>
</dbReference>
<protein>
    <recommendedName>
        <fullName evidence="1">SCP domain-containing protein</fullName>
    </recommendedName>
</protein>
<dbReference type="Proteomes" id="UP000001593">
    <property type="component" value="Unassembled WGS sequence"/>
</dbReference>
<dbReference type="PANTHER" id="PTHR10334">
    <property type="entry name" value="CYSTEINE-RICH SECRETORY PROTEIN-RELATED"/>
    <property type="match status" value="1"/>
</dbReference>
<dbReference type="InterPro" id="IPR014044">
    <property type="entry name" value="CAP_dom"/>
</dbReference>
<dbReference type="InParanoid" id="A7RHM7"/>
<keyword evidence="3" id="KW-1185">Reference proteome</keyword>
<dbReference type="GO" id="GO:0005615">
    <property type="term" value="C:extracellular space"/>
    <property type="evidence" value="ECO:0000318"/>
    <property type="project" value="GO_Central"/>
</dbReference>
<evidence type="ECO:0000313" key="2">
    <source>
        <dbReference type="EMBL" id="EDO48880.1"/>
    </source>
</evidence>
<reference evidence="2 3" key="1">
    <citation type="journal article" date="2007" name="Science">
        <title>Sea anemone genome reveals ancestral eumetazoan gene repertoire and genomic organization.</title>
        <authorList>
            <person name="Putnam N.H."/>
            <person name="Srivastava M."/>
            <person name="Hellsten U."/>
            <person name="Dirks B."/>
            <person name="Chapman J."/>
            <person name="Salamov A."/>
            <person name="Terry A."/>
            <person name="Shapiro H."/>
            <person name="Lindquist E."/>
            <person name="Kapitonov V.V."/>
            <person name="Jurka J."/>
            <person name="Genikhovich G."/>
            <person name="Grigoriev I.V."/>
            <person name="Lucas S.M."/>
            <person name="Steele R.E."/>
            <person name="Finnerty J.R."/>
            <person name="Technau U."/>
            <person name="Martindale M.Q."/>
            <person name="Rokhsar D.S."/>
        </authorList>
    </citation>
    <scope>NUCLEOTIDE SEQUENCE [LARGE SCALE GENOMIC DNA]</scope>
    <source>
        <strain evidence="3">CH2 X CH6</strain>
    </source>
</reference>
<dbReference type="PROSITE" id="PS01009">
    <property type="entry name" value="CRISP_1"/>
    <property type="match status" value="1"/>
</dbReference>
<gene>
    <name evidence="2" type="ORF">NEMVEDRAFT_v1g82002</name>
</gene>
<dbReference type="HOGENOM" id="CLU_035730_9_3_1"/>
<name>A7RHM7_NEMVE</name>
<dbReference type="Gene3D" id="3.40.33.10">
    <property type="entry name" value="CAP"/>
    <property type="match status" value="1"/>
</dbReference>
<dbReference type="InterPro" id="IPR034113">
    <property type="entry name" value="SCP_GAPR1-like"/>
</dbReference>
<dbReference type="Pfam" id="PF00188">
    <property type="entry name" value="CAP"/>
    <property type="match status" value="1"/>
</dbReference>
<dbReference type="PRINTS" id="PR00837">
    <property type="entry name" value="V5TPXLIKE"/>
</dbReference>
<evidence type="ECO:0000259" key="1">
    <source>
        <dbReference type="SMART" id="SM00198"/>
    </source>
</evidence>
<dbReference type="SUPFAM" id="SSF55797">
    <property type="entry name" value="PR-1-like"/>
    <property type="match status" value="1"/>
</dbReference>